<reference evidence="5 6" key="1">
    <citation type="submission" date="2020-10" db="EMBL/GenBank/DDBJ databases">
        <title>Phylogeny of dyella-like bacteria.</title>
        <authorList>
            <person name="Fu J."/>
        </authorList>
    </citation>
    <scope>NUCLEOTIDE SEQUENCE [LARGE SCALE GENOMIC DNA]</scope>
    <source>
        <strain evidence="5 6">JP1</strain>
    </source>
</reference>
<dbReference type="SUPFAM" id="SSF52172">
    <property type="entry name" value="CheY-like"/>
    <property type="match status" value="1"/>
</dbReference>
<keyword evidence="6" id="KW-1185">Reference proteome</keyword>
<protein>
    <submittedName>
        <fullName evidence="5">Response regulator transcription factor</fullName>
    </submittedName>
</protein>
<feature type="domain" description="HTH LytTR-type" evidence="4">
    <location>
        <begin position="147"/>
        <end position="251"/>
    </location>
</feature>
<evidence type="ECO:0000256" key="2">
    <source>
        <dbReference type="PROSITE-ProRule" id="PRU00169"/>
    </source>
</evidence>
<dbReference type="Pfam" id="PF00072">
    <property type="entry name" value="Response_reg"/>
    <property type="match status" value="1"/>
</dbReference>
<organism evidence="5 6">
    <name type="scientific">Dyella jejuensis</name>
    <dbReference type="NCBI Taxonomy" id="1432009"/>
    <lineage>
        <taxon>Bacteria</taxon>
        <taxon>Pseudomonadati</taxon>
        <taxon>Pseudomonadota</taxon>
        <taxon>Gammaproteobacteria</taxon>
        <taxon>Lysobacterales</taxon>
        <taxon>Rhodanobacteraceae</taxon>
        <taxon>Dyella</taxon>
    </lineage>
</organism>
<sequence length="255" mass="29119">MSLRVAIVDDEAPARDKLRRYLAMAEDVRVAGEAGNGRDALELIARERPDVVFLDISMPDMDGFAVLRALGEPLPAEVVFVTAHDDRAVQAFEVHAFDYLLKPVSPQRFERLLQRLRERLVPRQDLGRRLDGLLNGLPAPTHYLEHILVQAGDSAQLVRVDRISRIEASRNYLDLHAGGHGYRLRGTLENMQSRLHPMRFARINRSTLVRLEAIREIHSWPEGEYRLLLDDGARVTWTRRYLANLPPGLLLQSER</sequence>
<dbReference type="EMBL" id="JADIKJ010000001">
    <property type="protein sequence ID" value="MFK2898942.1"/>
    <property type="molecule type" value="Genomic_DNA"/>
</dbReference>
<dbReference type="PANTHER" id="PTHR37299:SF1">
    <property type="entry name" value="STAGE 0 SPORULATION PROTEIN A HOMOLOG"/>
    <property type="match status" value="1"/>
</dbReference>
<evidence type="ECO:0000313" key="5">
    <source>
        <dbReference type="EMBL" id="MFK2898942.1"/>
    </source>
</evidence>
<keyword evidence="1" id="KW-0902">Two-component regulatory system</keyword>
<dbReference type="InterPro" id="IPR007492">
    <property type="entry name" value="LytTR_DNA-bd_dom"/>
</dbReference>
<feature type="domain" description="Response regulatory" evidence="3">
    <location>
        <begin position="4"/>
        <end position="117"/>
    </location>
</feature>
<accession>A0ABW8JGE4</accession>
<keyword evidence="2" id="KW-0597">Phosphoprotein</keyword>
<feature type="modified residue" description="4-aspartylphosphate" evidence="2">
    <location>
        <position position="55"/>
    </location>
</feature>
<dbReference type="PROSITE" id="PS50930">
    <property type="entry name" value="HTH_LYTTR"/>
    <property type="match status" value="1"/>
</dbReference>
<dbReference type="InterPro" id="IPR001789">
    <property type="entry name" value="Sig_transdc_resp-reg_receiver"/>
</dbReference>
<dbReference type="Pfam" id="PF04397">
    <property type="entry name" value="LytTR"/>
    <property type="match status" value="1"/>
</dbReference>
<dbReference type="PROSITE" id="PS50110">
    <property type="entry name" value="RESPONSE_REGULATORY"/>
    <property type="match status" value="1"/>
</dbReference>
<dbReference type="InterPro" id="IPR011006">
    <property type="entry name" value="CheY-like_superfamily"/>
</dbReference>
<evidence type="ECO:0000259" key="3">
    <source>
        <dbReference type="PROSITE" id="PS50110"/>
    </source>
</evidence>
<dbReference type="Gene3D" id="3.40.50.2300">
    <property type="match status" value="1"/>
</dbReference>
<evidence type="ECO:0000313" key="6">
    <source>
        <dbReference type="Proteomes" id="UP001620461"/>
    </source>
</evidence>
<comment type="caution">
    <text evidence="5">The sequence shown here is derived from an EMBL/GenBank/DDBJ whole genome shotgun (WGS) entry which is preliminary data.</text>
</comment>
<dbReference type="Proteomes" id="UP001620461">
    <property type="component" value="Unassembled WGS sequence"/>
</dbReference>
<gene>
    <name evidence="5" type="ORF">ISP15_01150</name>
</gene>
<evidence type="ECO:0000259" key="4">
    <source>
        <dbReference type="PROSITE" id="PS50930"/>
    </source>
</evidence>
<proteinExistence type="predicted"/>
<evidence type="ECO:0000256" key="1">
    <source>
        <dbReference type="ARBA" id="ARBA00023012"/>
    </source>
</evidence>
<dbReference type="Gene3D" id="2.40.50.1020">
    <property type="entry name" value="LytTr DNA-binding domain"/>
    <property type="match status" value="1"/>
</dbReference>
<dbReference type="PANTHER" id="PTHR37299">
    <property type="entry name" value="TRANSCRIPTIONAL REGULATOR-RELATED"/>
    <property type="match status" value="1"/>
</dbReference>
<dbReference type="InterPro" id="IPR046947">
    <property type="entry name" value="LytR-like"/>
</dbReference>
<dbReference type="RefSeq" id="WP_404544140.1">
    <property type="nucleotide sequence ID" value="NZ_JADIKJ010000001.1"/>
</dbReference>
<dbReference type="SMART" id="SM00850">
    <property type="entry name" value="LytTR"/>
    <property type="match status" value="1"/>
</dbReference>
<name>A0ABW8JGE4_9GAMM</name>
<dbReference type="SMART" id="SM00448">
    <property type="entry name" value="REC"/>
    <property type="match status" value="1"/>
</dbReference>